<dbReference type="Pfam" id="PF13360">
    <property type="entry name" value="PQQ_2"/>
    <property type="match status" value="1"/>
</dbReference>
<dbReference type="InterPro" id="IPR012677">
    <property type="entry name" value="Nucleotide-bd_a/b_plait_sf"/>
</dbReference>
<keyword evidence="4" id="KW-0378">Hydrolase</keyword>
<dbReference type="InterPro" id="IPR012337">
    <property type="entry name" value="RNaseH-like_sf"/>
</dbReference>
<dbReference type="GO" id="GO:0003723">
    <property type="term" value="F:RNA binding"/>
    <property type="evidence" value="ECO:0007669"/>
    <property type="project" value="UniProtKB-UniRule"/>
</dbReference>
<dbReference type="InterPro" id="IPR036397">
    <property type="entry name" value="RNaseH_sf"/>
</dbReference>
<dbReference type="InterPro" id="IPR035979">
    <property type="entry name" value="RBD_domain_sf"/>
</dbReference>
<dbReference type="InterPro" id="IPR018391">
    <property type="entry name" value="PQQ_b-propeller_rpt"/>
</dbReference>
<dbReference type="Gene3D" id="3.30.420.10">
    <property type="entry name" value="Ribonuclease H-like superfamily/Ribonuclease H"/>
    <property type="match status" value="1"/>
</dbReference>
<feature type="compositionally biased region" description="Basic and acidic residues" evidence="7">
    <location>
        <begin position="219"/>
        <end position="229"/>
    </location>
</feature>
<dbReference type="SUPFAM" id="SSF54928">
    <property type="entry name" value="RNA-binding domain, RBD"/>
    <property type="match status" value="1"/>
</dbReference>
<evidence type="ECO:0000256" key="4">
    <source>
        <dbReference type="ARBA" id="ARBA00022801"/>
    </source>
</evidence>
<evidence type="ECO:0000313" key="11">
    <source>
        <dbReference type="Proteomes" id="UP001152797"/>
    </source>
</evidence>
<evidence type="ECO:0000313" key="9">
    <source>
        <dbReference type="EMBL" id="CAI3991813.1"/>
    </source>
</evidence>
<keyword evidence="11" id="KW-1185">Reference proteome</keyword>
<dbReference type="SUPFAM" id="SSF50998">
    <property type="entry name" value="Quinoprotein alcohol dehydrogenase-like"/>
    <property type="match status" value="2"/>
</dbReference>
<dbReference type="PROSITE" id="PS50102">
    <property type="entry name" value="RRM"/>
    <property type="match status" value="1"/>
</dbReference>
<dbReference type="PANTHER" id="PTHR12801:SF115">
    <property type="entry name" value="FI18136P1-RELATED"/>
    <property type="match status" value="1"/>
</dbReference>
<comment type="similarity">
    <text evidence="2">Belongs to the REXO1/REXO3 family.</text>
</comment>
<name>A0A9P1CIX8_9DINO</name>
<sequence length="1380" mass="151078">MAQVINAVTAGLATTTELDEAFAKFLESPGWRELQTRTARRMCDGSYTFGELSTDAPPHLKFAEGLVQRLIGHLQTSNPGSAIIPLQAFLCLYEDGEDACPNHVHDCRQLTLSLGAEREVVVEGQRMMMRHGDILVLDGERHGVPAQRNRSSQSRVSVNIFFTTGSDQASRPVSVNHQKGAGYQRSGGGKGRGKSNGDNGQGQGKDGRSMAFNSSSSMEHLDLWEEIQKPKPKKLKAKKSKKRNAEAQATPGLDSLQSAYDASSEEGVPGKKKRTASNKEQTLAWPMSWTWLLSRTQQHPEFRAPTIASGTRWAEETDKPEDVQQPLAVAIATSLVYVGNLASGYDSRHLARVAAVDEKGEILLDLHVKPRSKLLDCRTHITGIKEEALRESFGAVTFEEVQQKLLELLRPRTILVGHRLSSDLEALQLFHGPLVDVALLFAVDTRKKYQYHPLRYIGEQVLLIATKPEEVEFQPQDAVDSARLAMRLALHESTQSVPTPAFPPREGSGRELVVRHIPASWGKEAALRLSKVLGVGEVQVRWILNDLDPSDWRGEAVIFFSHSDQRDDVFKAVKGLTDVHVQWEDAPNAPPLGAFLSEQALVEAFSRFGMVVCARIPRRPTTQEPQSFAFVSYLDGEDAHRVSKKPSVEVPITDTWQLELKPRLAKYGNSSDKRVAGSRARSSDFTCPTLRPVPLVTYDGASGTTTSEGPEGRAWKADPEEDKKPSLEKLVEEREARKQTRSKFHGRALEWSRQGDSEMRIDVKEFAALFDDTPTDRRQSIPMTEDSLGASRLPEGVAVKAGLDDDVGFDWIHLIKRAELLGLSSYHAMWEVCSLDQKRGGGVCEWCGKARREGRQRASRMRPAELEMSVDGQTLQGDEDTIWKLLNAASDASADLAPILDKIRTDDVVVDGSKTMSGDGTWVGEAENKVTSVDMAKVQAPTRIREKAYHPTKGGNANHSGYSPFVGVADLSFPSWTFVHPEVQPKGFRTAARRVFHGSPLIDADSNVYIQSTSGWIFSLTKDGTLRWSFDLNSEDPQNPSNMALLDGIAFVCTEDGVAWAIDLVAGLERWRKKIATHCSTDPFSITTASGVILIPCNPENGDEPDSMDGSAAICAVSEKDGSPKWTYSLSRYDSKGYNLAPSIVGDTVYFSDLAGSSYAISLEDGKELWRHPGPQDATFSTASAVVGHDGRLYNAFNVGRGANLKGTLRSLDLQYGDIVWSRSFPEGLNAAPAVGPVGPKNQTVVIVALGSNPECLPEPVIGTRKHTEVLALDAESGETLWTFTAPEYSLSCAGNTPTEICCPSMWSQPTLALDGRVYVNWSGGKLFALLDANGDGIIDANNPSEFSFYHHGKGSNSQTAMAPGLMVAAVCNQVLGYLD</sequence>
<dbReference type="SUPFAM" id="SSF53098">
    <property type="entry name" value="Ribonuclease H-like"/>
    <property type="match status" value="1"/>
</dbReference>
<dbReference type="Gene3D" id="2.130.10.10">
    <property type="entry name" value="YVTN repeat-like/Quinoprotein amine dehydrogenase"/>
    <property type="match status" value="1"/>
</dbReference>
<reference evidence="10 11" key="2">
    <citation type="submission" date="2024-05" db="EMBL/GenBank/DDBJ databases">
        <authorList>
            <person name="Chen Y."/>
            <person name="Shah S."/>
            <person name="Dougan E. K."/>
            <person name="Thang M."/>
            <person name="Chan C."/>
        </authorList>
    </citation>
    <scope>NUCLEOTIDE SEQUENCE [LARGE SCALE GENOMIC DNA]</scope>
</reference>
<dbReference type="Proteomes" id="UP001152797">
    <property type="component" value="Unassembled WGS sequence"/>
</dbReference>
<organism evidence="9">
    <name type="scientific">Cladocopium goreaui</name>
    <dbReference type="NCBI Taxonomy" id="2562237"/>
    <lineage>
        <taxon>Eukaryota</taxon>
        <taxon>Sar</taxon>
        <taxon>Alveolata</taxon>
        <taxon>Dinophyceae</taxon>
        <taxon>Suessiales</taxon>
        <taxon>Symbiodiniaceae</taxon>
        <taxon>Cladocopium</taxon>
    </lineage>
</organism>
<keyword evidence="5" id="KW-0539">Nucleus</keyword>
<feature type="compositionally biased region" description="Polar residues" evidence="7">
    <location>
        <begin position="168"/>
        <end position="177"/>
    </location>
</feature>
<dbReference type="InterPro" id="IPR013520">
    <property type="entry name" value="Ribonucl_H"/>
</dbReference>
<reference evidence="9" key="1">
    <citation type="submission" date="2022-10" db="EMBL/GenBank/DDBJ databases">
        <authorList>
            <person name="Chen Y."/>
            <person name="Dougan E. K."/>
            <person name="Chan C."/>
            <person name="Rhodes N."/>
            <person name="Thang M."/>
        </authorList>
    </citation>
    <scope>NUCLEOTIDE SEQUENCE</scope>
</reference>
<keyword evidence="3" id="KW-0540">Nuclease</keyword>
<dbReference type="EMBL" id="CAMXCT020001635">
    <property type="protein sequence ID" value="CAL1145188.1"/>
    <property type="molecule type" value="Genomic_DNA"/>
</dbReference>
<evidence type="ECO:0000256" key="2">
    <source>
        <dbReference type="ARBA" id="ARBA00006357"/>
    </source>
</evidence>
<dbReference type="OrthoDB" id="421566at2759"/>
<dbReference type="InterPro" id="IPR002372">
    <property type="entry name" value="PQQ_rpt_dom"/>
</dbReference>
<dbReference type="GO" id="GO:0005634">
    <property type="term" value="C:nucleus"/>
    <property type="evidence" value="ECO:0007669"/>
    <property type="project" value="UniProtKB-SubCell"/>
</dbReference>
<dbReference type="InterPro" id="IPR000504">
    <property type="entry name" value="RRM_dom"/>
</dbReference>
<evidence type="ECO:0000256" key="5">
    <source>
        <dbReference type="ARBA" id="ARBA00023242"/>
    </source>
</evidence>
<feature type="compositionally biased region" description="Basic and acidic residues" evidence="7">
    <location>
        <begin position="710"/>
        <end position="727"/>
    </location>
</feature>
<dbReference type="SUPFAM" id="SSF51197">
    <property type="entry name" value="Clavaminate synthase-like"/>
    <property type="match status" value="1"/>
</dbReference>
<feature type="region of interest" description="Disordered" evidence="7">
    <location>
        <begin position="696"/>
        <end position="727"/>
    </location>
</feature>
<keyword evidence="6" id="KW-0694">RNA-binding</keyword>
<protein>
    <submittedName>
        <fullName evidence="10">Small RNA degrading nuclease 1</fullName>
    </submittedName>
</protein>
<dbReference type="InterPro" id="IPR047021">
    <property type="entry name" value="REXO1/3/4-like"/>
</dbReference>
<dbReference type="InterPro" id="IPR011047">
    <property type="entry name" value="Quinoprotein_ADH-like_sf"/>
</dbReference>
<dbReference type="Gene3D" id="2.40.128.630">
    <property type="match status" value="1"/>
</dbReference>
<proteinExistence type="inferred from homology"/>
<dbReference type="GO" id="GO:0004527">
    <property type="term" value="F:exonuclease activity"/>
    <property type="evidence" value="ECO:0007669"/>
    <property type="project" value="InterPro"/>
</dbReference>
<dbReference type="SMART" id="SM00564">
    <property type="entry name" value="PQQ"/>
    <property type="match status" value="5"/>
</dbReference>
<feature type="region of interest" description="Disordered" evidence="7">
    <location>
        <begin position="168"/>
        <end position="279"/>
    </location>
</feature>
<evidence type="ECO:0000256" key="1">
    <source>
        <dbReference type="ARBA" id="ARBA00004123"/>
    </source>
</evidence>
<dbReference type="Pfam" id="PF00076">
    <property type="entry name" value="RRM_1"/>
    <property type="match status" value="1"/>
</dbReference>
<accession>A0A9P1CIX8</accession>
<dbReference type="PANTHER" id="PTHR12801">
    <property type="entry name" value="RNA EXONUCLEASE REXO1 / RECO3 FAMILY MEMBER-RELATED"/>
    <property type="match status" value="1"/>
</dbReference>
<comment type="subcellular location">
    <subcellularLocation>
        <location evidence="1">Nucleus</location>
    </subcellularLocation>
</comment>
<feature type="compositionally biased region" description="Basic residues" evidence="7">
    <location>
        <begin position="230"/>
        <end position="242"/>
    </location>
</feature>
<feature type="domain" description="RRM" evidence="8">
    <location>
        <begin position="588"/>
        <end position="682"/>
    </location>
</feature>
<comment type="caution">
    <text evidence="9">The sequence shown here is derived from an EMBL/GenBank/DDBJ whole genome shotgun (WGS) entry which is preliminary data.</text>
</comment>
<evidence type="ECO:0000259" key="8">
    <source>
        <dbReference type="PROSITE" id="PS50102"/>
    </source>
</evidence>
<evidence type="ECO:0000256" key="6">
    <source>
        <dbReference type="PROSITE-ProRule" id="PRU00176"/>
    </source>
</evidence>
<dbReference type="InterPro" id="IPR015943">
    <property type="entry name" value="WD40/YVTN_repeat-like_dom_sf"/>
</dbReference>
<dbReference type="SMART" id="SM00479">
    <property type="entry name" value="EXOIII"/>
    <property type="match status" value="1"/>
</dbReference>
<evidence type="ECO:0000256" key="3">
    <source>
        <dbReference type="ARBA" id="ARBA00022722"/>
    </source>
</evidence>
<evidence type="ECO:0000313" key="10">
    <source>
        <dbReference type="EMBL" id="CAL4779125.1"/>
    </source>
</evidence>
<dbReference type="Gene3D" id="3.30.70.330">
    <property type="match status" value="1"/>
</dbReference>
<dbReference type="EMBL" id="CAMXCT010001635">
    <property type="protein sequence ID" value="CAI3991813.1"/>
    <property type="molecule type" value="Genomic_DNA"/>
</dbReference>
<evidence type="ECO:0000256" key="7">
    <source>
        <dbReference type="SAM" id="MobiDB-lite"/>
    </source>
</evidence>
<gene>
    <name evidence="9" type="ORF">C1SCF055_LOCUS18686</name>
</gene>
<dbReference type="EMBL" id="CAMXCT030001635">
    <property type="protein sequence ID" value="CAL4779125.1"/>
    <property type="molecule type" value="Genomic_DNA"/>
</dbReference>